<reference evidence="3 4" key="1">
    <citation type="submission" date="2016-09" db="EMBL/GenBank/DDBJ databases">
        <title>Nearly complete genome sequences of 2 Mimiviridae isolates, Mimivirus shirakomae and Mimivirus kasaii from Japanese pond and river mouth.</title>
        <authorList>
            <person name="Takemura M."/>
            <person name="Mikami T."/>
            <person name="Murono S."/>
        </authorList>
    </citation>
    <scope>NUCLEOTIDE SEQUENCE [LARGE SCALE GENOMIC DNA]</scope>
    <source>
        <strain evidence="1 4">Mimivirus kasaii</strain>
        <strain evidence="2 3">Mimivirus shirakomae</strain>
    </source>
</reference>
<evidence type="ECO:0000313" key="3">
    <source>
        <dbReference type="Proteomes" id="UP000240366"/>
    </source>
</evidence>
<dbReference type="EMBL" id="AP017644">
    <property type="protein sequence ID" value="BAV61528.1"/>
    <property type="molecule type" value="Genomic_DNA"/>
</dbReference>
<organism evidence="2 3">
    <name type="scientific">Acanthamoeba castellanii mimivirus</name>
    <dbReference type="NCBI Taxonomy" id="1899318"/>
    <lineage>
        <taxon>Viruses</taxon>
        <taxon>Varidnaviria</taxon>
        <taxon>Bamfordvirae</taxon>
        <taxon>Nucleocytoviricota</taxon>
        <taxon>Megaviricetes</taxon>
        <taxon>Imitervirales</taxon>
        <taxon>Mimiviridae</taxon>
        <taxon>Megamimivirinae</taxon>
        <taxon>Mimivirus</taxon>
    </lineage>
</organism>
<protein>
    <submittedName>
        <fullName evidence="2">Uncharacterized protein</fullName>
    </submittedName>
</protein>
<evidence type="ECO:0000313" key="4">
    <source>
        <dbReference type="Proteomes" id="UP000241484"/>
    </source>
</evidence>
<dbReference type="EMBL" id="AP017645">
    <property type="protein sequence ID" value="BAV62516.1"/>
    <property type="molecule type" value="Genomic_DNA"/>
</dbReference>
<dbReference type="Proteomes" id="UP000241484">
    <property type="component" value="Segment"/>
</dbReference>
<evidence type="ECO:0000313" key="2">
    <source>
        <dbReference type="EMBL" id="BAV62516.1"/>
    </source>
</evidence>
<dbReference type="SMR" id="A0A1E1EW79"/>
<proteinExistence type="predicted"/>
<evidence type="ECO:0000313" key="1">
    <source>
        <dbReference type="EMBL" id="BAV61528.1"/>
    </source>
</evidence>
<sequence length="120" mass="13897">MFLSKLSIMNDSNSRCDCILSQKPIIFNDFNESITNTEYSGTNPVLNVKSIRKDRNLYRKIAHMNYWLQMVDIKLPDNLDIIETIEFLDNALELKGINQDDLIYKIGDIIVGLKISKKIE</sequence>
<dbReference type="Proteomes" id="UP000240366">
    <property type="component" value="Segment"/>
</dbReference>
<accession>A0A1E1EW79</accession>
<name>A0A1E1EW79_9VIRU</name>